<keyword evidence="2" id="KW-1185">Reference proteome</keyword>
<accession>A0ACD1AHH2</accession>
<organism evidence="1 2">
    <name type="scientific">Anoxybacterium hadale</name>
    <dbReference type="NCBI Taxonomy" id="3408580"/>
    <lineage>
        <taxon>Bacteria</taxon>
        <taxon>Bacillati</taxon>
        <taxon>Bacillota</taxon>
        <taxon>Clostridia</taxon>
        <taxon>Peptostreptococcales</taxon>
        <taxon>Anaerovoracaceae</taxon>
        <taxon>Anoxybacterium</taxon>
    </lineage>
</organism>
<dbReference type="EMBL" id="CP042469">
    <property type="protein sequence ID" value="QOX65978.1"/>
    <property type="molecule type" value="Genomic_DNA"/>
</dbReference>
<name>A0ACD1AHH2_9FIRM</name>
<protein>
    <submittedName>
        <fullName evidence="1">ParB/RepB/Spo0J family partition protein</fullName>
    </submittedName>
</protein>
<proteinExistence type="predicted"/>
<gene>
    <name evidence="1" type="ORF">FRZ06_16325</name>
</gene>
<dbReference type="Proteomes" id="UP000594014">
    <property type="component" value="Chromosome"/>
</dbReference>
<evidence type="ECO:0000313" key="2">
    <source>
        <dbReference type="Proteomes" id="UP000594014"/>
    </source>
</evidence>
<reference evidence="1" key="1">
    <citation type="submission" date="2019-08" db="EMBL/GenBank/DDBJ databases">
        <title>Genome sequence of Clostridiales bacterium MT110.</title>
        <authorList>
            <person name="Cao J."/>
        </authorList>
    </citation>
    <scope>NUCLEOTIDE SEQUENCE</scope>
    <source>
        <strain evidence="1">MT110</strain>
    </source>
</reference>
<sequence length="263" mass="30429">MEIPVELISTNPDQPRKVFEDKELLELCDSIREFGVIQPIIVKRDQKGIYIVIAGERRLRAATLAGLKKIPAIVRDADEKDSALLALVENVQRENLNYIEEAAAYKRLMDDYGLTQTEISKRVGKQQSTISNKIRILSLPVDVQRLLAENQLTERHARALLKVTDDKIRKLILDRIVEHGLNVKQTEKLIEDIMTKHEEEKRKGEKLRYINYRIYLNTLKKAFTSIAEVEKNAKYYQEDKGDHLEVRILIPKKENINNVFAAE</sequence>
<evidence type="ECO:0000313" key="1">
    <source>
        <dbReference type="EMBL" id="QOX65978.1"/>
    </source>
</evidence>